<keyword evidence="1" id="KW-0472">Membrane</keyword>
<evidence type="ECO:0000313" key="2">
    <source>
        <dbReference type="EMBL" id="MEQ2158604.1"/>
    </source>
</evidence>
<feature type="transmembrane region" description="Helical" evidence="1">
    <location>
        <begin position="20"/>
        <end position="40"/>
    </location>
</feature>
<keyword evidence="1" id="KW-0812">Transmembrane</keyword>
<keyword evidence="1" id="KW-1133">Transmembrane helix</keyword>
<keyword evidence="3" id="KW-1185">Reference proteome</keyword>
<accession>A0ABV0MHM5</accession>
<sequence>PGYKPGEILRDPLTLSTIHLVLLLCSSRFWLPGSLCLWVIPLIRLIMQNVGSGLDWLKRRQARACWGGGVMMSNGV</sequence>
<comment type="caution">
    <text evidence="2">The sequence shown here is derived from an EMBL/GenBank/DDBJ whole genome shotgun (WGS) entry which is preliminary data.</text>
</comment>
<organism evidence="2 3">
    <name type="scientific">Goodea atripinnis</name>
    <dbReference type="NCBI Taxonomy" id="208336"/>
    <lineage>
        <taxon>Eukaryota</taxon>
        <taxon>Metazoa</taxon>
        <taxon>Chordata</taxon>
        <taxon>Craniata</taxon>
        <taxon>Vertebrata</taxon>
        <taxon>Euteleostomi</taxon>
        <taxon>Actinopterygii</taxon>
        <taxon>Neopterygii</taxon>
        <taxon>Teleostei</taxon>
        <taxon>Neoteleostei</taxon>
        <taxon>Acanthomorphata</taxon>
        <taxon>Ovalentaria</taxon>
        <taxon>Atherinomorphae</taxon>
        <taxon>Cyprinodontiformes</taxon>
        <taxon>Goodeidae</taxon>
        <taxon>Goodea</taxon>
    </lineage>
</organism>
<evidence type="ECO:0000256" key="1">
    <source>
        <dbReference type="SAM" id="Phobius"/>
    </source>
</evidence>
<name>A0ABV0MHM5_9TELE</name>
<protein>
    <submittedName>
        <fullName evidence="2">Uncharacterized protein</fullName>
    </submittedName>
</protein>
<gene>
    <name evidence="2" type="ORF">GOODEAATRI_014088</name>
</gene>
<reference evidence="2 3" key="1">
    <citation type="submission" date="2021-06" db="EMBL/GenBank/DDBJ databases">
        <authorList>
            <person name="Palmer J.M."/>
        </authorList>
    </citation>
    <scope>NUCLEOTIDE SEQUENCE [LARGE SCALE GENOMIC DNA]</scope>
    <source>
        <strain evidence="2 3">GA_2019</strain>
        <tissue evidence="2">Muscle</tissue>
    </source>
</reference>
<evidence type="ECO:0000313" key="3">
    <source>
        <dbReference type="Proteomes" id="UP001476798"/>
    </source>
</evidence>
<proteinExistence type="predicted"/>
<dbReference type="EMBL" id="JAHRIO010000977">
    <property type="protein sequence ID" value="MEQ2158604.1"/>
    <property type="molecule type" value="Genomic_DNA"/>
</dbReference>
<dbReference type="Proteomes" id="UP001476798">
    <property type="component" value="Unassembled WGS sequence"/>
</dbReference>
<feature type="non-terminal residue" evidence="2">
    <location>
        <position position="1"/>
    </location>
</feature>